<dbReference type="Proteomes" id="UP000198345">
    <property type="component" value="Unassembled WGS sequence"/>
</dbReference>
<organism evidence="1 2">
    <name type="scientific">Flavobacterium hercynium</name>
    <dbReference type="NCBI Taxonomy" id="387094"/>
    <lineage>
        <taxon>Bacteria</taxon>
        <taxon>Pseudomonadati</taxon>
        <taxon>Bacteroidota</taxon>
        <taxon>Flavobacteriia</taxon>
        <taxon>Flavobacteriales</taxon>
        <taxon>Flavobacteriaceae</taxon>
        <taxon>Flavobacterium</taxon>
    </lineage>
</organism>
<keyword evidence="2" id="KW-1185">Reference proteome</keyword>
<dbReference type="RefSeq" id="WP_089050975.1">
    <property type="nucleotide sequence ID" value="NZ_FXTV01000010.1"/>
</dbReference>
<proteinExistence type="predicted"/>
<dbReference type="AlphaFoldDB" id="A0A226H1Q3"/>
<name>A0A226H1Q3_9FLAO</name>
<comment type="caution">
    <text evidence="1">The sequence shown here is derived from an EMBL/GenBank/DDBJ whole genome shotgun (WGS) entry which is preliminary data.</text>
</comment>
<protein>
    <submittedName>
        <fullName evidence="1">Uncharacterized protein</fullName>
    </submittedName>
</protein>
<reference evidence="1 2" key="1">
    <citation type="submission" date="2016-11" db="EMBL/GenBank/DDBJ databases">
        <title>Whole genomes of Flavobacteriaceae.</title>
        <authorList>
            <person name="Stine C."/>
            <person name="Li C."/>
            <person name="Tadesse D."/>
        </authorList>
    </citation>
    <scope>NUCLEOTIDE SEQUENCE [LARGE SCALE GENOMIC DNA]</scope>
    <source>
        <strain evidence="1 2">DSM 18292</strain>
    </source>
</reference>
<dbReference type="EMBL" id="MUGW01000035">
    <property type="protein sequence ID" value="OXA87410.1"/>
    <property type="molecule type" value="Genomic_DNA"/>
</dbReference>
<accession>A0A226H1Q3</accession>
<evidence type="ECO:0000313" key="1">
    <source>
        <dbReference type="EMBL" id="OXA87410.1"/>
    </source>
</evidence>
<gene>
    <name evidence="1" type="ORF">B0A66_16605</name>
</gene>
<sequence length="103" mass="10853">MLIKYGAKGQTVSNLRHVSNSLKLTSKVGKVLGGAGLFLTSYEDYESNNLGWGTVAKIGIGGALLFASAAFSLSYVALDIGVGLYTGTTITDRIGNYVNDKMK</sequence>
<evidence type="ECO:0000313" key="2">
    <source>
        <dbReference type="Proteomes" id="UP000198345"/>
    </source>
</evidence>